<protein>
    <submittedName>
        <fullName evidence="1">Uncharacterized protein</fullName>
    </submittedName>
</protein>
<comment type="caution">
    <text evidence="1">The sequence shown here is derived from an EMBL/GenBank/DDBJ whole genome shotgun (WGS) entry which is preliminary data.</text>
</comment>
<sequence length="82" mass="9480">MTQKRDTDRQKNMPLTRVFFIYCVPLQESTTCHQSPSYRIDTVGFLGSCATKLGKNTKSISFLRKHDKIFNFIPFTTLFLVA</sequence>
<dbReference type="AlphaFoldDB" id="A0A419B0G6"/>
<dbReference type="EMBL" id="QZDH01000006">
    <property type="protein sequence ID" value="RJL54367.1"/>
    <property type="molecule type" value="Genomic_DNA"/>
</dbReference>
<dbReference type="Proteomes" id="UP000283655">
    <property type="component" value="Unassembled WGS sequence"/>
</dbReference>
<organism evidence="1 2">
    <name type="scientific">Pectobacterium carotovorum</name>
    <name type="common">Erwinia carotovora</name>
    <dbReference type="NCBI Taxonomy" id="554"/>
    <lineage>
        <taxon>Bacteria</taxon>
        <taxon>Pseudomonadati</taxon>
        <taxon>Pseudomonadota</taxon>
        <taxon>Gammaproteobacteria</taxon>
        <taxon>Enterobacterales</taxon>
        <taxon>Pectobacteriaceae</taxon>
        <taxon>Pectobacterium</taxon>
    </lineage>
</organism>
<reference evidence="1 2" key="1">
    <citation type="submission" date="2018-09" db="EMBL/GenBank/DDBJ databases">
        <title>Phylogenetic diversity of Pectobacterium and Dickeya strains causing blackleg disease of potato in Morocco.</title>
        <authorList>
            <person name="Oulghazi S."/>
            <person name="Moumni M."/>
            <person name="Faure D."/>
        </authorList>
    </citation>
    <scope>NUCLEOTIDE SEQUENCE [LARGE SCALE GENOMIC DNA]</scope>
    <source>
        <strain evidence="1 2">S1.15.11.2D</strain>
    </source>
</reference>
<evidence type="ECO:0000313" key="1">
    <source>
        <dbReference type="EMBL" id="RJL54367.1"/>
    </source>
</evidence>
<proteinExistence type="predicted"/>
<gene>
    <name evidence="1" type="ORF">D5071_03245</name>
</gene>
<accession>A0A419B0G6</accession>
<evidence type="ECO:0000313" key="2">
    <source>
        <dbReference type="Proteomes" id="UP000283655"/>
    </source>
</evidence>
<name>A0A419B0G6_PECCA</name>